<protein>
    <submittedName>
        <fullName evidence="1">Uncharacterized protein</fullName>
    </submittedName>
</protein>
<dbReference type="Proteomes" id="UP001162483">
    <property type="component" value="Unassembled WGS sequence"/>
</dbReference>
<comment type="caution">
    <text evidence="1">The sequence shown here is derived from an EMBL/GenBank/DDBJ whole genome shotgun (WGS) entry which is preliminary data.</text>
</comment>
<organism evidence="1 2">
    <name type="scientific">Staurois parvus</name>
    <dbReference type="NCBI Taxonomy" id="386267"/>
    <lineage>
        <taxon>Eukaryota</taxon>
        <taxon>Metazoa</taxon>
        <taxon>Chordata</taxon>
        <taxon>Craniata</taxon>
        <taxon>Vertebrata</taxon>
        <taxon>Euteleostomi</taxon>
        <taxon>Amphibia</taxon>
        <taxon>Batrachia</taxon>
        <taxon>Anura</taxon>
        <taxon>Neobatrachia</taxon>
        <taxon>Ranoidea</taxon>
        <taxon>Ranidae</taxon>
        <taxon>Staurois</taxon>
    </lineage>
</organism>
<evidence type="ECO:0000313" key="1">
    <source>
        <dbReference type="EMBL" id="CAI9582739.1"/>
    </source>
</evidence>
<evidence type="ECO:0000313" key="2">
    <source>
        <dbReference type="Proteomes" id="UP001162483"/>
    </source>
</evidence>
<keyword evidence="2" id="KW-1185">Reference proteome</keyword>
<sequence>MIDSRIAFSSIGRRCSPFAFHGLLRQSSAIGEPENAASGSAS</sequence>
<proteinExistence type="predicted"/>
<gene>
    <name evidence="1" type="ORF">SPARVUS_LOCUS9708284</name>
</gene>
<name>A0ABN9EEU1_9NEOB</name>
<dbReference type="EMBL" id="CATNWA010015384">
    <property type="protein sequence ID" value="CAI9582739.1"/>
    <property type="molecule type" value="Genomic_DNA"/>
</dbReference>
<reference evidence="1" key="1">
    <citation type="submission" date="2023-05" db="EMBL/GenBank/DDBJ databases">
        <authorList>
            <person name="Stuckert A."/>
        </authorList>
    </citation>
    <scope>NUCLEOTIDE SEQUENCE</scope>
</reference>
<accession>A0ABN9EEU1</accession>